<dbReference type="GeneID" id="27311283"/>
<accession>A0A0D2AGV4</accession>
<dbReference type="RefSeq" id="XP_016216017.1">
    <property type="nucleotide sequence ID" value="XM_016356494.1"/>
</dbReference>
<dbReference type="OrthoDB" id="2735536at2759"/>
<reference evidence="1 2" key="1">
    <citation type="submission" date="2015-01" db="EMBL/GenBank/DDBJ databases">
        <title>The Genome Sequence of Ochroconis gallopava CBS43764.</title>
        <authorList>
            <consortium name="The Broad Institute Genomics Platform"/>
            <person name="Cuomo C."/>
            <person name="de Hoog S."/>
            <person name="Gorbushina A."/>
            <person name="Stielow B."/>
            <person name="Teixiera M."/>
            <person name="Abouelleil A."/>
            <person name="Chapman S.B."/>
            <person name="Priest M."/>
            <person name="Young S.K."/>
            <person name="Wortman J."/>
            <person name="Nusbaum C."/>
            <person name="Birren B."/>
        </authorList>
    </citation>
    <scope>NUCLEOTIDE SEQUENCE [LARGE SCALE GENOMIC DNA]</scope>
    <source>
        <strain evidence="1 2">CBS 43764</strain>
    </source>
</reference>
<dbReference type="VEuPathDB" id="FungiDB:PV09_03310"/>
<name>A0A0D2AGV4_9PEZI</name>
<protein>
    <submittedName>
        <fullName evidence="1">Uncharacterized protein</fullName>
    </submittedName>
</protein>
<gene>
    <name evidence="1" type="ORF">PV09_03310</name>
</gene>
<dbReference type="HOGENOM" id="CLU_1361360_0_0_1"/>
<dbReference type="Gene3D" id="3.40.50.720">
    <property type="entry name" value="NAD(P)-binding Rossmann-like Domain"/>
    <property type="match status" value="1"/>
</dbReference>
<dbReference type="SUPFAM" id="SSF51735">
    <property type="entry name" value="NAD(P)-binding Rossmann-fold domains"/>
    <property type="match status" value="1"/>
</dbReference>
<proteinExistence type="predicted"/>
<dbReference type="AlphaFoldDB" id="A0A0D2AGV4"/>
<organism evidence="1 2">
    <name type="scientific">Verruconis gallopava</name>
    <dbReference type="NCBI Taxonomy" id="253628"/>
    <lineage>
        <taxon>Eukaryota</taxon>
        <taxon>Fungi</taxon>
        <taxon>Dikarya</taxon>
        <taxon>Ascomycota</taxon>
        <taxon>Pezizomycotina</taxon>
        <taxon>Dothideomycetes</taxon>
        <taxon>Pleosporomycetidae</taxon>
        <taxon>Venturiales</taxon>
        <taxon>Sympoventuriaceae</taxon>
        <taxon>Verruconis</taxon>
    </lineage>
</organism>
<dbReference type="InParanoid" id="A0A0D2AGV4"/>
<evidence type="ECO:0000313" key="2">
    <source>
        <dbReference type="Proteomes" id="UP000053259"/>
    </source>
</evidence>
<dbReference type="EMBL" id="KN847536">
    <property type="protein sequence ID" value="KIW06148.1"/>
    <property type="molecule type" value="Genomic_DNA"/>
</dbReference>
<dbReference type="Proteomes" id="UP000053259">
    <property type="component" value="Unassembled WGS sequence"/>
</dbReference>
<keyword evidence="2" id="KW-1185">Reference proteome</keyword>
<evidence type="ECO:0000313" key="1">
    <source>
        <dbReference type="EMBL" id="KIW06148.1"/>
    </source>
</evidence>
<sequence length="201" mass="21775">MNLSSDPVPYIPNIVAETLAIPEAAQKDGDIKAVVLTPSSMAGVPWGVTGRISEDAYNQEYIDLAWNKESLHPLKTTAVYAAAKAQAEQAAWRYAAENKPPKALCDGDLKLIGNIPAHNFIDVSDDAKLRLAGLTDPSTENERLIFSEKGFIDGLEGIATDSSVPPTESALNALKNVYGITEWTSLETSLKDSRFERTLVK</sequence>
<dbReference type="STRING" id="253628.A0A0D2AGV4"/>
<dbReference type="InterPro" id="IPR036291">
    <property type="entry name" value="NAD(P)-bd_dom_sf"/>
</dbReference>